<dbReference type="AlphaFoldDB" id="A0A3N4I1B0"/>
<sequence>MTRGNQRDRDREKAQKKLQDQKKGPKMSGFEMQRNKEEVARIMREKQEKGKDSALATAFLEHSLTLLAQLLQRRQPRRLEETHRVVKVRQRRRSSGSLFASLFPPSFNFNFNLSLNSGID</sequence>
<gene>
    <name evidence="3" type="ORF">BJ508DRAFT_137327</name>
</gene>
<proteinExistence type="predicted"/>
<protein>
    <recommendedName>
        <fullName evidence="2">Small EDRK-rich factor-like N-terminal domain-containing protein</fullName>
    </recommendedName>
</protein>
<organism evidence="3 4">
    <name type="scientific">Ascobolus immersus RN42</name>
    <dbReference type="NCBI Taxonomy" id="1160509"/>
    <lineage>
        <taxon>Eukaryota</taxon>
        <taxon>Fungi</taxon>
        <taxon>Dikarya</taxon>
        <taxon>Ascomycota</taxon>
        <taxon>Pezizomycotina</taxon>
        <taxon>Pezizomycetes</taxon>
        <taxon>Pezizales</taxon>
        <taxon>Ascobolaceae</taxon>
        <taxon>Ascobolus</taxon>
    </lineage>
</organism>
<accession>A0A3N4I1B0</accession>
<feature type="compositionally biased region" description="Basic and acidic residues" evidence="1">
    <location>
        <begin position="1"/>
        <end position="23"/>
    </location>
</feature>
<reference evidence="3 4" key="1">
    <citation type="journal article" date="2018" name="Nat. Ecol. Evol.">
        <title>Pezizomycetes genomes reveal the molecular basis of ectomycorrhizal truffle lifestyle.</title>
        <authorList>
            <person name="Murat C."/>
            <person name="Payen T."/>
            <person name="Noel B."/>
            <person name="Kuo A."/>
            <person name="Morin E."/>
            <person name="Chen J."/>
            <person name="Kohler A."/>
            <person name="Krizsan K."/>
            <person name="Balestrini R."/>
            <person name="Da Silva C."/>
            <person name="Montanini B."/>
            <person name="Hainaut M."/>
            <person name="Levati E."/>
            <person name="Barry K.W."/>
            <person name="Belfiori B."/>
            <person name="Cichocki N."/>
            <person name="Clum A."/>
            <person name="Dockter R.B."/>
            <person name="Fauchery L."/>
            <person name="Guy J."/>
            <person name="Iotti M."/>
            <person name="Le Tacon F."/>
            <person name="Lindquist E.A."/>
            <person name="Lipzen A."/>
            <person name="Malagnac F."/>
            <person name="Mello A."/>
            <person name="Molinier V."/>
            <person name="Miyauchi S."/>
            <person name="Poulain J."/>
            <person name="Riccioni C."/>
            <person name="Rubini A."/>
            <person name="Sitrit Y."/>
            <person name="Splivallo R."/>
            <person name="Traeger S."/>
            <person name="Wang M."/>
            <person name="Zifcakova L."/>
            <person name="Wipf D."/>
            <person name="Zambonelli A."/>
            <person name="Paolocci F."/>
            <person name="Nowrousian M."/>
            <person name="Ottonello S."/>
            <person name="Baldrian P."/>
            <person name="Spatafora J.W."/>
            <person name="Henrissat B."/>
            <person name="Nagy L.G."/>
            <person name="Aury J.M."/>
            <person name="Wincker P."/>
            <person name="Grigoriev I.V."/>
            <person name="Bonfante P."/>
            <person name="Martin F.M."/>
        </authorList>
    </citation>
    <scope>NUCLEOTIDE SEQUENCE [LARGE SCALE GENOMIC DNA]</scope>
    <source>
        <strain evidence="3 4">RN42</strain>
    </source>
</reference>
<dbReference type="InterPro" id="IPR007513">
    <property type="entry name" value="SERF-like_N"/>
</dbReference>
<dbReference type="Pfam" id="PF04419">
    <property type="entry name" value="SERF-like_N"/>
    <property type="match status" value="1"/>
</dbReference>
<feature type="region of interest" description="Disordered" evidence="1">
    <location>
        <begin position="1"/>
        <end position="32"/>
    </location>
</feature>
<evidence type="ECO:0000313" key="4">
    <source>
        <dbReference type="Proteomes" id="UP000275078"/>
    </source>
</evidence>
<name>A0A3N4I1B0_ASCIM</name>
<dbReference type="Proteomes" id="UP000275078">
    <property type="component" value="Unassembled WGS sequence"/>
</dbReference>
<keyword evidence="4" id="KW-1185">Reference proteome</keyword>
<evidence type="ECO:0000259" key="2">
    <source>
        <dbReference type="Pfam" id="PF04419"/>
    </source>
</evidence>
<dbReference type="OrthoDB" id="18018at2759"/>
<dbReference type="EMBL" id="ML119694">
    <property type="protein sequence ID" value="RPA79885.1"/>
    <property type="molecule type" value="Genomic_DNA"/>
</dbReference>
<evidence type="ECO:0000313" key="3">
    <source>
        <dbReference type="EMBL" id="RPA79885.1"/>
    </source>
</evidence>
<evidence type="ECO:0000256" key="1">
    <source>
        <dbReference type="SAM" id="MobiDB-lite"/>
    </source>
</evidence>
<dbReference type="STRING" id="1160509.A0A3N4I1B0"/>
<feature type="domain" description="Small EDRK-rich factor-like N-terminal" evidence="2">
    <location>
        <begin position="1"/>
        <end position="36"/>
    </location>
</feature>